<proteinExistence type="predicted"/>
<evidence type="ECO:0000256" key="1">
    <source>
        <dbReference type="SAM" id="Phobius"/>
    </source>
</evidence>
<sequence>MFSVVLRKYSFIAKSNLKHNFLIHILTALLLLCLTPLLFGIGNLDAAASAVPLEMIVVLLGIVLLTPIFMPEQQKDIRELIETKCTSQSGIYLIRMITSVTTIFIMILCFALFMSLNGSNFPVLKYTIGTFFGAFFLGAVGVFFSGISDNIAVGYMVSLFYYVFNMAAGSKYLGKLFLFSMSKGSFEEKYWLMGTAILLVVVTLLIQTVIRRVR</sequence>
<protein>
    <submittedName>
        <fullName evidence="2">ABC transporter permease</fullName>
    </submittedName>
</protein>
<feature type="transmembrane region" description="Helical" evidence="1">
    <location>
        <begin position="21"/>
        <end position="41"/>
    </location>
</feature>
<feature type="transmembrane region" description="Helical" evidence="1">
    <location>
        <begin position="126"/>
        <end position="144"/>
    </location>
</feature>
<dbReference type="Proteomes" id="UP000279446">
    <property type="component" value="Unassembled WGS sequence"/>
</dbReference>
<organism evidence="2 3">
    <name type="scientific">Paenibacillus anaericanus</name>
    <dbReference type="NCBI Taxonomy" id="170367"/>
    <lineage>
        <taxon>Bacteria</taxon>
        <taxon>Bacillati</taxon>
        <taxon>Bacillota</taxon>
        <taxon>Bacilli</taxon>
        <taxon>Bacillales</taxon>
        <taxon>Paenibacillaceae</taxon>
        <taxon>Paenibacillus</taxon>
    </lineage>
</organism>
<evidence type="ECO:0000313" key="2">
    <source>
        <dbReference type="EMBL" id="RUT46207.1"/>
    </source>
</evidence>
<accession>A0A3S1DPQ3</accession>
<reference evidence="2 3" key="1">
    <citation type="submission" date="2018-12" db="EMBL/GenBank/DDBJ databases">
        <authorList>
            <person name="Sun L."/>
            <person name="Chen Z."/>
        </authorList>
    </citation>
    <scope>NUCLEOTIDE SEQUENCE [LARGE SCALE GENOMIC DNA]</scope>
    <source>
        <strain evidence="2 3">DSM 15890</strain>
    </source>
</reference>
<keyword evidence="1" id="KW-1133">Transmembrane helix</keyword>
<keyword evidence="3" id="KW-1185">Reference proteome</keyword>
<dbReference type="AlphaFoldDB" id="A0A3S1DPQ3"/>
<feature type="transmembrane region" description="Helical" evidence="1">
    <location>
        <begin position="151"/>
        <end position="170"/>
    </location>
</feature>
<keyword evidence="1" id="KW-0472">Membrane</keyword>
<evidence type="ECO:0000313" key="3">
    <source>
        <dbReference type="Proteomes" id="UP000279446"/>
    </source>
</evidence>
<feature type="transmembrane region" description="Helical" evidence="1">
    <location>
        <begin position="91"/>
        <end position="114"/>
    </location>
</feature>
<feature type="transmembrane region" description="Helical" evidence="1">
    <location>
        <begin position="190"/>
        <end position="210"/>
    </location>
</feature>
<gene>
    <name evidence="2" type="ORF">EJP82_13905</name>
</gene>
<dbReference type="OrthoDB" id="1749390at2"/>
<dbReference type="EMBL" id="RZNY01000010">
    <property type="protein sequence ID" value="RUT46207.1"/>
    <property type="molecule type" value="Genomic_DNA"/>
</dbReference>
<name>A0A3S1DPQ3_9BACL</name>
<keyword evidence="1" id="KW-0812">Transmembrane</keyword>
<comment type="caution">
    <text evidence="2">The sequence shown here is derived from an EMBL/GenBank/DDBJ whole genome shotgun (WGS) entry which is preliminary data.</text>
</comment>
<dbReference type="RefSeq" id="WP_127192662.1">
    <property type="nucleotide sequence ID" value="NZ_JAUSSS010000001.1"/>
</dbReference>
<feature type="transmembrane region" description="Helical" evidence="1">
    <location>
        <begin position="47"/>
        <end position="70"/>
    </location>
</feature>